<sequence length="65" mass="7235">MASVQWLILFVVLTAAYVAGQGISILLFRPRMRRAAVEAPADGLRPPRTATWHSGTRASRKQEEE</sequence>
<evidence type="ECO:0000256" key="1">
    <source>
        <dbReference type="SAM" id="MobiDB-lite"/>
    </source>
</evidence>
<evidence type="ECO:0000313" key="3">
    <source>
        <dbReference type="EMBL" id="QJA55904.1"/>
    </source>
</evidence>
<proteinExistence type="predicted"/>
<evidence type="ECO:0000256" key="2">
    <source>
        <dbReference type="SAM" id="Phobius"/>
    </source>
</evidence>
<protein>
    <submittedName>
        <fullName evidence="3">Uncharacterized protein</fullName>
    </submittedName>
</protein>
<keyword evidence="2" id="KW-0472">Membrane</keyword>
<dbReference type="AlphaFoldDB" id="A0A6M3IES4"/>
<dbReference type="EMBL" id="MT141188">
    <property type="protein sequence ID" value="QJA55904.1"/>
    <property type="molecule type" value="Genomic_DNA"/>
</dbReference>
<keyword evidence="2" id="KW-0812">Transmembrane</keyword>
<feature type="transmembrane region" description="Helical" evidence="2">
    <location>
        <begin position="6"/>
        <end position="28"/>
    </location>
</feature>
<reference evidence="3" key="1">
    <citation type="submission" date="2020-03" db="EMBL/GenBank/DDBJ databases">
        <title>The deep terrestrial virosphere.</title>
        <authorList>
            <person name="Holmfeldt K."/>
            <person name="Nilsson E."/>
            <person name="Simone D."/>
            <person name="Lopez-Fernandez M."/>
            <person name="Wu X."/>
            <person name="de Brujin I."/>
            <person name="Lundin D."/>
            <person name="Andersson A."/>
            <person name="Bertilsson S."/>
            <person name="Dopson M."/>
        </authorList>
    </citation>
    <scope>NUCLEOTIDE SEQUENCE</scope>
    <source>
        <strain evidence="3">MM415B01970</strain>
    </source>
</reference>
<feature type="region of interest" description="Disordered" evidence="1">
    <location>
        <begin position="38"/>
        <end position="65"/>
    </location>
</feature>
<organism evidence="3">
    <name type="scientific">viral metagenome</name>
    <dbReference type="NCBI Taxonomy" id="1070528"/>
    <lineage>
        <taxon>unclassified sequences</taxon>
        <taxon>metagenomes</taxon>
        <taxon>organismal metagenomes</taxon>
    </lineage>
</organism>
<name>A0A6M3IES4_9ZZZZ</name>
<keyword evidence="2" id="KW-1133">Transmembrane helix</keyword>
<gene>
    <name evidence="3" type="ORF">MM415B01970_0018</name>
</gene>
<accession>A0A6M3IES4</accession>